<proteinExistence type="predicted"/>
<reference evidence="1 2" key="1">
    <citation type="submission" date="2024-06" db="EMBL/GenBank/DDBJ databases">
        <authorList>
            <person name="Kim D.-U."/>
        </authorList>
    </citation>
    <scope>NUCLEOTIDE SEQUENCE [LARGE SCALE GENOMIC DNA]</scope>
    <source>
        <strain evidence="1 2">KACC15460</strain>
    </source>
</reference>
<dbReference type="RefSeq" id="WP_354457926.1">
    <property type="nucleotide sequence ID" value="NZ_JBEWSZ010000001.1"/>
</dbReference>
<protein>
    <submittedName>
        <fullName evidence="1">DUF982 domain-containing protein</fullName>
    </submittedName>
</protein>
<organism evidence="1 2">
    <name type="scientific">Mesorhizobium shangrilense</name>
    <dbReference type="NCBI Taxonomy" id="460060"/>
    <lineage>
        <taxon>Bacteria</taxon>
        <taxon>Pseudomonadati</taxon>
        <taxon>Pseudomonadota</taxon>
        <taxon>Alphaproteobacteria</taxon>
        <taxon>Hyphomicrobiales</taxon>
        <taxon>Phyllobacteriaceae</taxon>
        <taxon>Mesorhizobium</taxon>
    </lineage>
</organism>
<dbReference type="InterPro" id="IPR010385">
    <property type="entry name" value="DUF982"/>
</dbReference>
<keyword evidence="2" id="KW-1185">Reference proteome</keyword>
<evidence type="ECO:0000313" key="2">
    <source>
        <dbReference type="Proteomes" id="UP001548832"/>
    </source>
</evidence>
<comment type="caution">
    <text evidence="1">The sequence shown here is derived from an EMBL/GenBank/DDBJ whole genome shotgun (WGS) entry which is preliminary data.</text>
</comment>
<evidence type="ECO:0000313" key="1">
    <source>
        <dbReference type="EMBL" id="MET2825849.1"/>
    </source>
</evidence>
<dbReference type="Pfam" id="PF06169">
    <property type="entry name" value="DUF982"/>
    <property type="match status" value="1"/>
</dbReference>
<dbReference type="EMBL" id="JBEWSZ010000001">
    <property type="protein sequence ID" value="MET2825849.1"/>
    <property type="molecule type" value="Genomic_DNA"/>
</dbReference>
<dbReference type="Gene3D" id="6.10.250.730">
    <property type="match status" value="1"/>
</dbReference>
<dbReference type="Proteomes" id="UP001548832">
    <property type="component" value="Unassembled WGS sequence"/>
</dbReference>
<sequence length="83" mass="9405">MNDKIFPHPVRLKFGPARERVVRSAWEGLECLGDWPAHEGRRYRAAMRCCRDALDGWTPPEKAMKAMIDAAREAELLSHGGKS</sequence>
<name>A0ABV2D743_9HYPH</name>
<gene>
    <name evidence="1" type="ORF">ABVQ20_02550</name>
</gene>
<accession>A0ABV2D743</accession>